<gene>
    <name evidence="1" type="ORF">B0W44_09185</name>
</gene>
<evidence type="ECO:0000313" key="2">
    <source>
        <dbReference type="Proteomes" id="UP000188603"/>
    </source>
</evidence>
<dbReference type="AlphaFoldDB" id="A0A1U9K7A3"/>
<accession>A0A1U9K7A3</accession>
<keyword evidence="2" id="KW-1185">Reference proteome</keyword>
<dbReference type="STRING" id="1471761.B0W44_09185"/>
<organism evidence="1 2">
    <name type="scientific">Novibacillus thermophilus</name>
    <dbReference type="NCBI Taxonomy" id="1471761"/>
    <lineage>
        <taxon>Bacteria</taxon>
        <taxon>Bacillati</taxon>
        <taxon>Bacillota</taxon>
        <taxon>Bacilli</taxon>
        <taxon>Bacillales</taxon>
        <taxon>Thermoactinomycetaceae</taxon>
        <taxon>Novibacillus</taxon>
    </lineage>
</organism>
<dbReference type="KEGG" id="ntr:B0W44_09185"/>
<dbReference type="SUPFAM" id="SSF52540">
    <property type="entry name" value="P-loop containing nucleoside triphosphate hydrolases"/>
    <property type="match status" value="1"/>
</dbReference>
<dbReference type="InterPro" id="IPR027417">
    <property type="entry name" value="P-loop_NTPase"/>
</dbReference>
<proteinExistence type="predicted"/>
<dbReference type="OrthoDB" id="9781752at2"/>
<protein>
    <recommendedName>
        <fullName evidence="3">ATPase</fullName>
    </recommendedName>
</protein>
<evidence type="ECO:0008006" key="3">
    <source>
        <dbReference type="Google" id="ProtNLM"/>
    </source>
</evidence>
<sequence>MAGKVRNFFAAGHTARGYYSLFNSVLAGLDRLYFLIGGPCTGQSTIIKQIGDTMSSRGYDIERLHCASDDASVDGVIVPELKLGVVDGSAVRTVEPQAPGAIEEYVNIGVAWDLNQLRKQKEHIRTRNKQMTKTFQQAYKTFADALRIHDEWEKIYIDNLDPVKANNLAHRVIEQMFSDKALTKPSHVRHMFLGAATPKGPVDFVQNLTEEMNKRYFIKGRPGSGKSSMLKKVAAAAKERGFDAEIYHCGFDPHSLDMVLLPELKTAIFDSTAPHEHFPEREGDEVIDMYAHAIAPGTDETHATQIHDIRERYSAKMRQATSCLSQAKELWDQLDAIYRHATDFAKLKEIQTGIQAEIDAFAAEQATV</sequence>
<dbReference type="RefSeq" id="WP_077719796.1">
    <property type="nucleotide sequence ID" value="NZ_CP019699.1"/>
</dbReference>
<name>A0A1U9K7A3_9BACL</name>
<reference evidence="1 2" key="1">
    <citation type="journal article" date="2015" name="Int. J. Syst. Evol. Microbiol.">
        <title>Novibacillus thermophilus gen. nov., sp. nov., a Gram-staining-negative and moderately thermophilic member of the family Thermoactinomycetaceae.</title>
        <authorList>
            <person name="Yang G."/>
            <person name="Chen J."/>
            <person name="Zhou S."/>
        </authorList>
    </citation>
    <scope>NUCLEOTIDE SEQUENCE [LARGE SCALE GENOMIC DNA]</scope>
    <source>
        <strain evidence="1 2">SG-1</strain>
    </source>
</reference>
<evidence type="ECO:0000313" key="1">
    <source>
        <dbReference type="EMBL" id="AQS55935.1"/>
    </source>
</evidence>
<dbReference type="EMBL" id="CP019699">
    <property type="protein sequence ID" value="AQS55935.1"/>
    <property type="molecule type" value="Genomic_DNA"/>
</dbReference>
<dbReference type="Proteomes" id="UP000188603">
    <property type="component" value="Chromosome"/>
</dbReference>